<evidence type="ECO:0000313" key="1">
    <source>
        <dbReference type="EMBL" id="CAH1242554.1"/>
    </source>
</evidence>
<organism evidence="1 2">
    <name type="scientific">Branchiostoma lanceolatum</name>
    <name type="common">Common lancelet</name>
    <name type="synonym">Amphioxus lanceolatum</name>
    <dbReference type="NCBI Taxonomy" id="7740"/>
    <lineage>
        <taxon>Eukaryota</taxon>
        <taxon>Metazoa</taxon>
        <taxon>Chordata</taxon>
        <taxon>Cephalochordata</taxon>
        <taxon>Leptocardii</taxon>
        <taxon>Amphioxiformes</taxon>
        <taxon>Branchiostomatidae</taxon>
        <taxon>Branchiostoma</taxon>
    </lineage>
</organism>
<protein>
    <submittedName>
        <fullName evidence="1">Hypp6833 protein</fullName>
    </submittedName>
</protein>
<keyword evidence="2" id="KW-1185">Reference proteome</keyword>
<dbReference type="OrthoDB" id="10072098at2759"/>
<accession>A0A8J9YVS6</accession>
<sequence>MHSTGCTGLMQLPLLTTTPSTRYASLPRVQPRVGKLIAAIRSSEPTRYASPTDKDMMVSHITKEQLKHSVRRVTVGAQGIFARVEFIINTLKGPAGMDDNQVHYFKGIEAIDKVWEAQQKHIECIQDPPDMPMYTITKYATVTRLLLGSGVETLTQAPDVRVPSSS</sequence>
<reference evidence="1" key="1">
    <citation type="submission" date="2022-01" db="EMBL/GenBank/DDBJ databases">
        <authorList>
            <person name="Braso-Vives M."/>
        </authorList>
    </citation>
    <scope>NUCLEOTIDE SEQUENCE</scope>
</reference>
<dbReference type="PANTHER" id="PTHR47773:SF1">
    <property type="entry name" value="C2H2-TYPE DOMAIN-CONTAINING PROTEIN"/>
    <property type="match status" value="1"/>
</dbReference>
<dbReference type="PANTHER" id="PTHR47773">
    <property type="entry name" value="SI:DKEY-9I5.2-RELATED"/>
    <property type="match status" value="1"/>
</dbReference>
<dbReference type="AlphaFoldDB" id="A0A8J9YVS6"/>
<proteinExistence type="predicted"/>
<name>A0A8J9YVS6_BRALA</name>
<gene>
    <name evidence="1" type="primary">Hypp6833</name>
    <name evidence="1" type="ORF">BLAG_LOCUS5843</name>
</gene>
<dbReference type="Proteomes" id="UP000838412">
    <property type="component" value="Chromosome 12"/>
</dbReference>
<evidence type="ECO:0000313" key="2">
    <source>
        <dbReference type="Proteomes" id="UP000838412"/>
    </source>
</evidence>
<dbReference type="EMBL" id="OV696697">
    <property type="protein sequence ID" value="CAH1242554.1"/>
    <property type="molecule type" value="Genomic_DNA"/>
</dbReference>